<dbReference type="Gene3D" id="2.60.450.10">
    <property type="entry name" value="Lipopolysaccharide (LPS) transport protein A like domain"/>
    <property type="match status" value="1"/>
</dbReference>
<organism evidence="1 2">
    <name type="scientific">Sphingobacterium hotanense</name>
    <dbReference type="NCBI Taxonomy" id="649196"/>
    <lineage>
        <taxon>Bacteria</taxon>
        <taxon>Pseudomonadati</taxon>
        <taxon>Bacteroidota</taxon>
        <taxon>Sphingobacteriia</taxon>
        <taxon>Sphingobacteriales</taxon>
        <taxon>Sphingobacteriaceae</taxon>
        <taxon>Sphingobacterium</taxon>
    </lineage>
</organism>
<keyword evidence="2" id="KW-1185">Reference proteome</keyword>
<reference evidence="1" key="2">
    <citation type="journal article" date="2022" name="Sci. Total Environ.">
        <title>Prevalence, transmission, and molecular epidemiology of tet(X)-positive bacteria among humans, animals, and environmental niches in China: An epidemiological, and genomic-based study.</title>
        <authorList>
            <person name="Dong N."/>
            <person name="Zeng Y."/>
            <person name="Cai C."/>
            <person name="Sun C."/>
            <person name="Lu J."/>
            <person name="Liu C."/>
            <person name="Zhou H."/>
            <person name="Sun Q."/>
            <person name="Shu L."/>
            <person name="Wang H."/>
            <person name="Wang Y."/>
            <person name="Wang S."/>
            <person name="Wu C."/>
            <person name="Chan E.W."/>
            <person name="Chen G."/>
            <person name="Shen Z."/>
            <person name="Chen S."/>
            <person name="Zhang R."/>
        </authorList>
    </citation>
    <scope>NUCLEOTIDE SEQUENCE</scope>
    <source>
        <strain evidence="1">R1692</strain>
    </source>
</reference>
<proteinExistence type="predicted"/>
<dbReference type="Pfam" id="PF06835">
    <property type="entry name" value="LptC"/>
    <property type="match status" value="1"/>
</dbReference>
<gene>
    <name evidence="1" type="primary">lptC</name>
    <name evidence="1" type="ORF">HX018_02945</name>
</gene>
<name>A0ABT7NJ31_9SPHI</name>
<dbReference type="RefSeq" id="WP_260043234.1">
    <property type="nucleotide sequence ID" value="NZ_JACAGK010000005.1"/>
</dbReference>
<evidence type="ECO:0000313" key="2">
    <source>
        <dbReference type="Proteomes" id="UP001170954"/>
    </source>
</evidence>
<protein>
    <submittedName>
        <fullName evidence="1">LPS export ABC transporter periplasmic protein LptC</fullName>
    </submittedName>
</protein>
<dbReference type="EMBL" id="JACAGK010000005">
    <property type="protein sequence ID" value="MDM1047201.1"/>
    <property type="molecule type" value="Genomic_DNA"/>
</dbReference>
<reference evidence="1" key="1">
    <citation type="submission" date="2020-06" db="EMBL/GenBank/DDBJ databases">
        <authorList>
            <person name="Dong N."/>
        </authorList>
    </citation>
    <scope>NUCLEOTIDE SEQUENCE</scope>
    <source>
        <strain evidence="1">R1692</strain>
    </source>
</reference>
<dbReference type="InterPro" id="IPR010664">
    <property type="entry name" value="LipoPS_assembly_LptC-rel"/>
</dbReference>
<dbReference type="NCBIfam" id="TIGR04409">
    <property type="entry name" value="LptC_YrbK"/>
    <property type="match status" value="1"/>
</dbReference>
<comment type="caution">
    <text evidence="1">The sequence shown here is derived from an EMBL/GenBank/DDBJ whole genome shotgun (WGS) entry which is preliminary data.</text>
</comment>
<accession>A0ABT7NJ31</accession>
<evidence type="ECO:0000313" key="1">
    <source>
        <dbReference type="EMBL" id="MDM1047201.1"/>
    </source>
</evidence>
<sequence>MHTSCINIKKLRILPLTIVLLGAILSFACENDMKDIDRMANMKKEEAVDISKHVTVIYSDSARVKAELTAPEMRVYHDTTGRNQGDYEFKKGVKIIFFDEFAKENQRITSNYAKQYAESGLIEFRNNVVLTMENGSIVKTEELFYDEKNAKYYNTLPISIEFTDGRGHMQGTSFTSDANFNNVEFQGSTGLYYMNSNQQFPGFGN</sequence>
<dbReference type="Proteomes" id="UP001170954">
    <property type="component" value="Unassembled WGS sequence"/>
</dbReference>
<dbReference type="InterPro" id="IPR026265">
    <property type="entry name" value="LptC"/>
</dbReference>